<keyword evidence="18" id="KW-0479">Metal-binding</keyword>
<evidence type="ECO:0000313" key="22">
    <source>
        <dbReference type="Proteomes" id="UP000196365"/>
    </source>
</evidence>
<dbReference type="GO" id="GO:0008654">
    <property type="term" value="P:phospholipid biosynthetic process"/>
    <property type="evidence" value="ECO:0007669"/>
    <property type="project" value="UniProtKB-KW"/>
</dbReference>
<evidence type="ECO:0000256" key="17">
    <source>
        <dbReference type="PIRSR" id="PIRSR600829-3"/>
    </source>
</evidence>
<dbReference type="SMART" id="SM00014">
    <property type="entry name" value="acidPPc"/>
    <property type="match status" value="1"/>
</dbReference>
<dbReference type="InterPro" id="IPR036945">
    <property type="entry name" value="DAGK_sf"/>
</dbReference>
<feature type="binding site" evidence="18">
    <location>
        <position position="72"/>
    </location>
    <ligand>
        <name>a divalent metal cation</name>
        <dbReference type="ChEBI" id="CHEBI:60240"/>
    </ligand>
</feature>
<keyword evidence="18" id="KW-0460">Magnesium</keyword>
<dbReference type="GO" id="GO:0016301">
    <property type="term" value="F:kinase activity"/>
    <property type="evidence" value="ECO:0007669"/>
    <property type="project" value="UniProtKB-KW"/>
</dbReference>
<dbReference type="CDD" id="cd14266">
    <property type="entry name" value="UDPK_IM_PAP2_like"/>
    <property type="match status" value="1"/>
</dbReference>
<dbReference type="EMBL" id="FUWV01000001">
    <property type="protein sequence ID" value="SJZ32793.1"/>
    <property type="molecule type" value="Genomic_DNA"/>
</dbReference>
<keyword evidence="14" id="KW-1208">Phospholipid metabolism</keyword>
<feature type="transmembrane region" description="Helical" evidence="19">
    <location>
        <begin position="92"/>
        <end position="112"/>
    </location>
</feature>
<evidence type="ECO:0000256" key="15">
    <source>
        <dbReference type="PIRSR" id="PIRSR600829-1"/>
    </source>
</evidence>
<feature type="binding site" evidence="16">
    <location>
        <position position="65"/>
    </location>
    <ligand>
        <name>substrate</name>
    </ligand>
</feature>
<keyword evidence="7 17" id="KW-0547">Nucleotide-binding</keyword>
<keyword evidence="6 19" id="KW-0812">Transmembrane</keyword>
<evidence type="ECO:0000256" key="18">
    <source>
        <dbReference type="PIRSR" id="PIRSR600829-4"/>
    </source>
</evidence>
<keyword evidence="22" id="KW-1185">Reference proteome</keyword>
<gene>
    <name evidence="21" type="ORF">SAMN02745973_00021</name>
</gene>
<keyword evidence="9 17" id="KW-0067">ATP-binding</keyword>
<feature type="transmembrane region" description="Helical" evidence="19">
    <location>
        <begin position="52"/>
        <end position="71"/>
    </location>
</feature>
<evidence type="ECO:0000256" key="12">
    <source>
        <dbReference type="ARBA" id="ARBA00023136"/>
    </source>
</evidence>
<evidence type="ECO:0000256" key="10">
    <source>
        <dbReference type="ARBA" id="ARBA00022989"/>
    </source>
</evidence>
<evidence type="ECO:0000256" key="11">
    <source>
        <dbReference type="ARBA" id="ARBA00023098"/>
    </source>
</evidence>
<accession>A0A1T4JRN2</accession>
<dbReference type="InterPro" id="IPR000829">
    <property type="entry name" value="DAGK"/>
</dbReference>
<comment type="subcellular location">
    <subcellularLocation>
        <location evidence="1">Cell membrane</location>
        <topology evidence="1">Multi-pass membrane protein</topology>
    </subcellularLocation>
</comment>
<dbReference type="InterPro" id="IPR000326">
    <property type="entry name" value="PAP2/HPO"/>
</dbReference>
<proteinExistence type="inferred from homology"/>
<keyword evidence="3" id="KW-1003">Cell membrane</keyword>
<reference evidence="21 22" key="1">
    <citation type="submission" date="2017-02" db="EMBL/GenBank/DDBJ databases">
        <authorList>
            <person name="Peterson S.W."/>
        </authorList>
    </citation>
    <scope>NUCLEOTIDE SEQUENCE [LARGE SCALE GENOMIC DNA]</scope>
    <source>
        <strain evidence="21 22">DSM 15102</strain>
    </source>
</reference>
<dbReference type="Pfam" id="PF01219">
    <property type="entry name" value="DAGK_prokar"/>
    <property type="match status" value="1"/>
</dbReference>
<keyword evidence="11" id="KW-0443">Lipid metabolism</keyword>
<dbReference type="GO" id="GO:0005886">
    <property type="term" value="C:plasma membrane"/>
    <property type="evidence" value="ECO:0007669"/>
    <property type="project" value="UniProtKB-SubCell"/>
</dbReference>
<feature type="transmembrane region" description="Helical" evidence="19">
    <location>
        <begin position="170"/>
        <end position="194"/>
    </location>
</feature>
<feature type="transmembrane region" description="Helical" evidence="19">
    <location>
        <begin position="29"/>
        <end position="46"/>
    </location>
</feature>
<dbReference type="InterPro" id="IPR036938">
    <property type="entry name" value="PAP2/HPO_sf"/>
</dbReference>
<dbReference type="Gene3D" id="1.10.287.3610">
    <property type="match status" value="1"/>
</dbReference>
<feature type="binding site" evidence="17">
    <location>
        <position position="12"/>
    </location>
    <ligand>
        <name>ATP</name>
        <dbReference type="ChEBI" id="CHEBI:30616"/>
    </ligand>
</feature>
<evidence type="ECO:0000313" key="21">
    <source>
        <dbReference type="EMBL" id="SJZ32793.1"/>
    </source>
</evidence>
<organism evidence="21 22">
    <name type="scientific">Garciella nitratireducens DSM 15102</name>
    <dbReference type="NCBI Taxonomy" id="1121911"/>
    <lineage>
        <taxon>Bacteria</taxon>
        <taxon>Bacillati</taxon>
        <taxon>Bacillota</taxon>
        <taxon>Clostridia</taxon>
        <taxon>Eubacteriales</taxon>
        <taxon>Eubacteriaceae</taxon>
        <taxon>Garciella</taxon>
    </lineage>
</organism>
<dbReference type="OrthoDB" id="9789934at2"/>
<keyword evidence="5" id="KW-0808">Transferase</keyword>
<feature type="domain" description="Phosphatidic acid phosphatase type 2/haloperoxidase" evidence="20">
    <location>
        <begin position="93"/>
        <end position="229"/>
    </location>
</feature>
<dbReference type="GO" id="GO:0046872">
    <property type="term" value="F:metal ion binding"/>
    <property type="evidence" value="ECO:0007669"/>
    <property type="project" value="UniProtKB-KW"/>
</dbReference>
<dbReference type="SUPFAM" id="SSF48317">
    <property type="entry name" value="Acid phosphatase/Vanadium-dependent haloperoxidase"/>
    <property type="match status" value="1"/>
</dbReference>
<evidence type="ECO:0000256" key="7">
    <source>
        <dbReference type="ARBA" id="ARBA00022741"/>
    </source>
</evidence>
<comment type="similarity">
    <text evidence="2">Belongs to the bacterial diacylglycerol kinase family.</text>
</comment>
<dbReference type="AlphaFoldDB" id="A0A1T4JRN2"/>
<keyword evidence="13" id="KW-0594">Phospholipid biosynthesis</keyword>
<comment type="cofactor">
    <cofactor evidence="18">
        <name>Mg(2+)</name>
        <dbReference type="ChEBI" id="CHEBI:18420"/>
    </cofactor>
    <text evidence="18">Mn(2+), Zn(2+), Cd(2+) and Co(2+) support activity to lesser extents.</text>
</comment>
<feature type="binding site" evidence="17">
    <location>
        <begin position="90"/>
        <end position="91"/>
    </location>
    <ligand>
        <name>ATP</name>
        <dbReference type="ChEBI" id="CHEBI:30616"/>
    </ligand>
</feature>
<evidence type="ECO:0000256" key="4">
    <source>
        <dbReference type="ARBA" id="ARBA00022516"/>
    </source>
</evidence>
<feature type="binding site" evidence="17">
    <location>
        <position position="72"/>
    </location>
    <ligand>
        <name>ATP</name>
        <dbReference type="ChEBI" id="CHEBI:30616"/>
    </ligand>
</feature>
<keyword evidence="10 19" id="KW-1133">Transmembrane helix</keyword>
<feature type="active site" description="Proton acceptor" evidence="15">
    <location>
        <position position="65"/>
    </location>
</feature>
<evidence type="ECO:0000256" key="13">
    <source>
        <dbReference type="ARBA" id="ARBA00023209"/>
    </source>
</evidence>
<evidence type="ECO:0000256" key="16">
    <source>
        <dbReference type="PIRSR" id="PIRSR600829-2"/>
    </source>
</evidence>
<evidence type="ECO:0000256" key="19">
    <source>
        <dbReference type="SAM" id="Phobius"/>
    </source>
</evidence>
<name>A0A1T4JRN2_9FIRM</name>
<evidence type="ECO:0000256" key="5">
    <source>
        <dbReference type="ARBA" id="ARBA00022679"/>
    </source>
</evidence>
<sequence>MKIRKLIDSFNYAISGLIYALKTQKNMKIHFLIGTIVIFISLFVDFSRIEILILGITICLVIITELINTAIESTIDLYTKEHSPLAKIAKDVAAGAVLVAAVNSIFVAYVLFFDRIQPFAKTVFIKVQQSSGHLTFVSLILVIVVVIAMKSKFSKNGTYLLGGMPSGHSALSFSAATAIAFISKDIVIAILGYFLAITISQSRIEGKIHTPLEVIVGAVVGTLVTLLIFQMFL</sequence>
<dbReference type="Gene3D" id="1.20.144.10">
    <property type="entry name" value="Phosphatidic acid phosphatase type 2/haloperoxidase"/>
    <property type="match status" value="1"/>
</dbReference>
<evidence type="ECO:0000256" key="14">
    <source>
        <dbReference type="ARBA" id="ARBA00023264"/>
    </source>
</evidence>
<keyword evidence="8 21" id="KW-0418">Kinase</keyword>
<evidence type="ECO:0000256" key="8">
    <source>
        <dbReference type="ARBA" id="ARBA00022777"/>
    </source>
</evidence>
<dbReference type="PANTHER" id="PTHR34299:SF1">
    <property type="entry name" value="DIACYLGLYCEROL KINASE"/>
    <property type="match status" value="1"/>
</dbReference>
<feature type="transmembrane region" description="Helical" evidence="19">
    <location>
        <begin position="132"/>
        <end position="149"/>
    </location>
</feature>
<evidence type="ECO:0000259" key="20">
    <source>
        <dbReference type="SMART" id="SM00014"/>
    </source>
</evidence>
<protein>
    <submittedName>
        <fullName evidence="21">Diacylglycerol kinase (ATP)</fullName>
    </submittedName>
</protein>
<keyword evidence="4" id="KW-0444">Lipid biosynthesis</keyword>
<feature type="transmembrane region" description="Helical" evidence="19">
    <location>
        <begin position="214"/>
        <end position="232"/>
    </location>
</feature>
<dbReference type="Proteomes" id="UP000196365">
    <property type="component" value="Unassembled WGS sequence"/>
</dbReference>
<evidence type="ECO:0000256" key="9">
    <source>
        <dbReference type="ARBA" id="ARBA00022840"/>
    </source>
</evidence>
<dbReference type="PANTHER" id="PTHR34299">
    <property type="entry name" value="DIACYLGLYCEROL KINASE"/>
    <property type="match status" value="1"/>
</dbReference>
<dbReference type="GO" id="GO:0005524">
    <property type="term" value="F:ATP binding"/>
    <property type="evidence" value="ECO:0007669"/>
    <property type="project" value="UniProtKB-KW"/>
</dbReference>
<keyword evidence="12 19" id="KW-0472">Membrane</keyword>
<dbReference type="RefSeq" id="WP_087677486.1">
    <property type="nucleotide sequence ID" value="NZ_FUWV01000001.1"/>
</dbReference>
<evidence type="ECO:0000256" key="6">
    <source>
        <dbReference type="ARBA" id="ARBA00022692"/>
    </source>
</evidence>
<evidence type="ECO:0000256" key="2">
    <source>
        <dbReference type="ARBA" id="ARBA00005967"/>
    </source>
</evidence>
<evidence type="ECO:0000256" key="1">
    <source>
        <dbReference type="ARBA" id="ARBA00004651"/>
    </source>
</evidence>
<evidence type="ECO:0000256" key="3">
    <source>
        <dbReference type="ARBA" id="ARBA00022475"/>
    </source>
</evidence>